<dbReference type="RefSeq" id="XP_029225069.1">
    <property type="nucleotide sequence ID" value="XM_029374801.1"/>
</dbReference>
<evidence type="ECO:0000313" key="4">
    <source>
        <dbReference type="Proteomes" id="UP000284403"/>
    </source>
</evidence>
<dbReference type="OrthoDB" id="10250354at2759"/>
<dbReference type="InterPro" id="IPR036671">
    <property type="entry name" value="DPH_MB_sf"/>
</dbReference>
<dbReference type="AlphaFoldDB" id="A0A422NGD8"/>
<dbReference type="PANTHER" id="PTHR45255">
    <property type="entry name" value="DNAJ HOMOLOG SUBFAMILY C MEMBER 24"/>
    <property type="match status" value="1"/>
</dbReference>
<dbReference type="GO" id="GO:0001671">
    <property type="term" value="F:ATPase activator activity"/>
    <property type="evidence" value="ECO:0007669"/>
    <property type="project" value="TreeGrafter"/>
</dbReference>
<dbReference type="Proteomes" id="UP000284403">
    <property type="component" value="Unassembled WGS sequence"/>
</dbReference>
<feature type="domain" description="J" evidence="2">
    <location>
        <begin position="12"/>
        <end position="86"/>
    </location>
</feature>
<evidence type="ECO:0000313" key="3">
    <source>
        <dbReference type="EMBL" id="RNF04531.1"/>
    </source>
</evidence>
<dbReference type="PROSITE" id="PS50076">
    <property type="entry name" value="DNAJ_2"/>
    <property type="match status" value="1"/>
</dbReference>
<dbReference type="CDD" id="cd06257">
    <property type="entry name" value="DnaJ"/>
    <property type="match status" value="1"/>
</dbReference>
<reference evidence="3 4" key="1">
    <citation type="journal article" date="2018" name="BMC Genomics">
        <title>Genomic comparison of Trypanosoma conorhini and Trypanosoma rangeli to Trypanosoma cruzi strains of high and low virulence.</title>
        <authorList>
            <person name="Bradwell K.R."/>
            <person name="Koparde V.N."/>
            <person name="Matveyev A.V."/>
            <person name="Serrano M.G."/>
            <person name="Alves J.M."/>
            <person name="Parikh H."/>
            <person name="Huang B."/>
            <person name="Lee V."/>
            <person name="Espinosa-Alvarez O."/>
            <person name="Ortiz P.A."/>
            <person name="Costa-Martins A.G."/>
            <person name="Teixeira M.M."/>
            <person name="Buck G.A."/>
        </authorList>
    </citation>
    <scope>NUCLEOTIDE SEQUENCE [LARGE SCALE GENOMIC DNA]</scope>
    <source>
        <strain evidence="3 4">025E</strain>
    </source>
</reference>
<dbReference type="GO" id="GO:0008198">
    <property type="term" value="F:ferrous iron binding"/>
    <property type="evidence" value="ECO:0007669"/>
    <property type="project" value="TreeGrafter"/>
</dbReference>
<dbReference type="PANTHER" id="PTHR45255:SF1">
    <property type="entry name" value="DNAJ HOMOLOG SUBFAMILY C MEMBER 24"/>
    <property type="match status" value="1"/>
</dbReference>
<dbReference type="PRINTS" id="PR00625">
    <property type="entry name" value="JDOMAIN"/>
</dbReference>
<dbReference type="EMBL" id="MKKU01000674">
    <property type="protein sequence ID" value="RNF04531.1"/>
    <property type="molecule type" value="Genomic_DNA"/>
</dbReference>
<protein>
    <submittedName>
        <fullName evidence="3">Chaperone DnaJ protein</fullName>
    </submittedName>
</protein>
<proteinExistence type="predicted"/>
<dbReference type="InterPro" id="IPR001623">
    <property type="entry name" value="DnaJ_domain"/>
</dbReference>
<dbReference type="SUPFAM" id="SSF46565">
    <property type="entry name" value="Chaperone J-domain"/>
    <property type="match status" value="1"/>
</dbReference>
<name>A0A422NGD8_9TRYP</name>
<evidence type="ECO:0000259" key="2">
    <source>
        <dbReference type="PROSITE" id="PS50076"/>
    </source>
</evidence>
<dbReference type="Pfam" id="PF00226">
    <property type="entry name" value="DnaJ"/>
    <property type="match status" value="1"/>
</dbReference>
<dbReference type="SUPFAM" id="SSF144217">
    <property type="entry name" value="CSL zinc finger"/>
    <property type="match status" value="1"/>
</dbReference>
<dbReference type="GeneID" id="40321554"/>
<accession>A0A422NGD8</accession>
<dbReference type="InterPro" id="IPR036869">
    <property type="entry name" value="J_dom_sf"/>
</dbReference>
<keyword evidence="1" id="KW-0862">Zinc</keyword>
<comment type="caution">
    <text evidence="3">The sequence shown here is derived from an EMBL/GenBank/DDBJ whole genome shotgun (WGS) entry which is preliminary data.</text>
</comment>
<gene>
    <name evidence="3" type="ORF">Tco025E_07943</name>
</gene>
<organism evidence="3 4">
    <name type="scientific">Trypanosoma conorhini</name>
    <dbReference type="NCBI Taxonomy" id="83891"/>
    <lineage>
        <taxon>Eukaryota</taxon>
        <taxon>Discoba</taxon>
        <taxon>Euglenozoa</taxon>
        <taxon>Kinetoplastea</taxon>
        <taxon>Metakinetoplastina</taxon>
        <taxon>Trypanosomatida</taxon>
        <taxon>Trypanosomatidae</taxon>
        <taxon>Trypanosoma</taxon>
    </lineage>
</organism>
<dbReference type="SMART" id="SM00271">
    <property type="entry name" value="DnaJ"/>
    <property type="match status" value="1"/>
</dbReference>
<dbReference type="Gene3D" id="1.10.287.110">
    <property type="entry name" value="DnaJ domain"/>
    <property type="match status" value="1"/>
</dbReference>
<sequence length="177" mass="19327">MRSAEQMDAVVSPYEVLGVPTSASVADIRAAFKRLALCTHPDKQICGRSDGEELAVAHTIQPFHAVKEASELLLDPLRRARYDHGQEQALVRSIGAVSDRYDLSEFILVEEKCVGDVTVHDNRVLRMRVYTLECRCGGAFEVFVTECEAAAGGVDKFCECDCCSLVIAVTGGRAAFK</sequence>
<evidence type="ECO:0000256" key="1">
    <source>
        <dbReference type="ARBA" id="ARBA00022833"/>
    </source>
</evidence>
<dbReference type="Gene3D" id="3.10.660.10">
    <property type="entry name" value="DPH Zinc finger"/>
    <property type="match status" value="1"/>
</dbReference>
<keyword evidence="4" id="KW-1185">Reference proteome</keyword>